<dbReference type="Proteomes" id="UP000596742">
    <property type="component" value="Unassembled WGS sequence"/>
</dbReference>
<dbReference type="AlphaFoldDB" id="A0A8B6CTW3"/>
<protein>
    <submittedName>
        <fullName evidence="1">Uncharacterized protein</fullName>
    </submittedName>
</protein>
<reference evidence="1" key="1">
    <citation type="submission" date="2018-11" db="EMBL/GenBank/DDBJ databases">
        <authorList>
            <person name="Alioto T."/>
            <person name="Alioto T."/>
        </authorList>
    </citation>
    <scope>NUCLEOTIDE SEQUENCE</scope>
</reference>
<organism evidence="1 2">
    <name type="scientific">Mytilus galloprovincialis</name>
    <name type="common">Mediterranean mussel</name>
    <dbReference type="NCBI Taxonomy" id="29158"/>
    <lineage>
        <taxon>Eukaryota</taxon>
        <taxon>Metazoa</taxon>
        <taxon>Spiralia</taxon>
        <taxon>Lophotrochozoa</taxon>
        <taxon>Mollusca</taxon>
        <taxon>Bivalvia</taxon>
        <taxon>Autobranchia</taxon>
        <taxon>Pteriomorphia</taxon>
        <taxon>Mytilida</taxon>
        <taxon>Mytiloidea</taxon>
        <taxon>Mytilidae</taxon>
        <taxon>Mytilinae</taxon>
        <taxon>Mytilus</taxon>
    </lineage>
</organism>
<accession>A0A8B6CTW3</accession>
<evidence type="ECO:0000313" key="1">
    <source>
        <dbReference type="EMBL" id="VDI09097.1"/>
    </source>
</evidence>
<comment type="caution">
    <text evidence="1">The sequence shown here is derived from an EMBL/GenBank/DDBJ whole genome shotgun (WGS) entry which is preliminary data.</text>
</comment>
<gene>
    <name evidence="1" type="ORF">MGAL_10B014050</name>
</gene>
<evidence type="ECO:0000313" key="2">
    <source>
        <dbReference type="Proteomes" id="UP000596742"/>
    </source>
</evidence>
<name>A0A8B6CTW3_MYTGA</name>
<keyword evidence="2" id="KW-1185">Reference proteome</keyword>
<dbReference type="EMBL" id="UYJE01002256">
    <property type="protein sequence ID" value="VDI09097.1"/>
    <property type="molecule type" value="Genomic_DNA"/>
</dbReference>
<sequence length="188" mass="21288">MLIKPATISGNSDNKNIIQINTTVIAEIRVLLRTTGLSVQVNDASDTNLVSFPDPTQIITDRIDSECNGLPKNAFIASLLEICQNDTDTLEQLRLYYFKVAKCREDFPIQCPVLKRRVNLKRKTGEPLVNKLWCDCYALRLASRVNFAMILKKLLDLDPCRPIFQISTLMSLLQHQTSTPFSMKNLSN</sequence>
<proteinExistence type="predicted"/>